<dbReference type="InterPro" id="IPR008257">
    <property type="entry name" value="Pept_M19"/>
</dbReference>
<dbReference type="EMBL" id="JAXOVW010000006">
    <property type="protein sequence ID" value="MDZ5606416.1"/>
    <property type="molecule type" value="Genomic_DNA"/>
</dbReference>
<sequence>MQTGCFYGEGGIKVKVFDAHCDVLWQLWNAKGKKDFQNDPSLHITFEQLEQRKGSVQCFAIYVPETVPYEQRFEAALAMVDIFYKQVLSLPNMKLIQTKKDIEQLGPNEVGAILTLEGGEAVGKDMMKLRTLYRLGVRSMGLTWNNANLLADGALETRGARLTTFGKKIVEELNSFRLWTDMSHLNEKGFWDVMEIAQYPIASHSNCYELCQHPRNLKDEQVQALIQKDGVIGVTFVPEFLTNHRPAYMDDILRHVERICSLGGERNIGFGSDFDGITETVVGVEAYRRYEYVINELSKRYSETHVQSFLYDNFINHISF</sequence>
<organism evidence="1 2">
    <name type="scientific">Bacillus bingmayongensis</name>
    <dbReference type="NCBI Taxonomy" id="1150157"/>
    <lineage>
        <taxon>Bacteria</taxon>
        <taxon>Bacillati</taxon>
        <taxon>Bacillota</taxon>
        <taxon>Bacilli</taxon>
        <taxon>Bacillales</taxon>
        <taxon>Bacillaceae</taxon>
        <taxon>Bacillus</taxon>
    </lineage>
</organism>
<protein>
    <submittedName>
        <fullName evidence="1">Dipeptidase</fullName>
        <ecNumber evidence="1">3.4.13.19</ecNumber>
    </submittedName>
</protein>
<dbReference type="InterPro" id="IPR000180">
    <property type="entry name" value="Dipep_AS"/>
</dbReference>
<dbReference type="CDD" id="cd01301">
    <property type="entry name" value="rDP_like"/>
    <property type="match status" value="1"/>
</dbReference>
<keyword evidence="1" id="KW-0224">Dipeptidase</keyword>
<dbReference type="Pfam" id="PF01244">
    <property type="entry name" value="Peptidase_M19"/>
    <property type="match status" value="1"/>
</dbReference>
<keyword evidence="1" id="KW-0378">Hydrolase</keyword>
<dbReference type="PANTHER" id="PTHR10443">
    <property type="entry name" value="MICROSOMAL DIPEPTIDASE"/>
    <property type="match status" value="1"/>
</dbReference>
<comment type="caution">
    <text evidence="1">The sequence shown here is derived from an EMBL/GenBank/DDBJ whole genome shotgun (WGS) entry which is preliminary data.</text>
</comment>
<name>A0ABU5JTD8_9BACI</name>
<dbReference type="InterPro" id="IPR032466">
    <property type="entry name" value="Metal_Hydrolase"/>
</dbReference>
<dbReference type="GO" id="GO:0016805">
    <property type="term" value="F:dipeptidase activity"/>
    <property type="evidence" value="ECO:0007669"/>
    <property type="project" value="UniProtKB-KW"/>
</dbReference>
<keyword evidence="1" id="KW-0645">Protease</keyword>
<dbReference type="SUPFAM" id="SSF51556">
    <property type="entry name" value="Metallo-dependent hydrolases"/>
    <property type="match status" value="1"/>
</dbReference>
<evidence type="ECO:0000313" key="1">
    <source>
        <dbReference type="EMBL" id="MDZ5606416.1"/>
    </source>
</evidence>
<dbReference type="PROSITE" id="PS00869">
    <property type="entry name" value="RENAL_DIPEPTIDASE_1"/>
    <property type="match status" value="1"/>
</dbReference>
<dbReference type="Proteomes" id="UP001291930">
    <property type="component" value="Unassembled WGS sequence"/>
</dbReference>
<proteinExistence type="predicted"/>
<reference evidence="2" key="1">
    <citation type="submission" date="2023-11" db="EMBL/GenBank/DDBJ databases">
        <title>Genome Sequence of Bacillus pseudomycoides stain BUPM19.</title>
        <authorList>
            <person name="Farhat A."/>
        </authorList>
    </citation>
    <scope>NUCLEOTIDE SEQUENCE [LARGE SCALE GENOMIC DNA]</scope>
    <source>
        <strain evidence="2">BUPM19</strain>
    </source>
</reference>
<dbReference type="RefSeq" id="WP_374216968.1">
    <property type="nucleotide sequence ID" value="NZ_JAXOVW010000006.1"/>
</dbReference>
<dbReference type="PANTHER" id="PTHR10443:SF12">
    <property type="entry name" value="DIPEPTIDASE"/>
    <property type="match status" value="1"/>
</dbReference>
<dbReference type="EC" id="3.4.13.19" evidence="1"/>
<accession>A0ABU5JTD8</accession>
<dbReference type="PROSITE" id="PS51365">
    <property type="entry name" value="RENAL_DIPEPTIDASE_2"/>
    <property type="match status" value="1"/>
</dbReference>
<keyword evidence="2" id="KW-1185">Reference proteome</keyword>
<dbReference type="Gene3D" id="3.20.20.140">
    <property type="entry name" value="Metal-dependent hydrolases"/>
    <property type="match status" value="1"/>
</dbReference>
<gene>
    <name evidence="1" type="ORF">U2I54_04690</name>
</gene>
<evidence type="ECO:0000313" key="2">
    <source>
        <dbReference type="Proteomes" id="UP001291930"/>
    </source>
</evidence>